<proteinExistence type="predicted"/>
<protein>
    <recommendedName>
        <fullName evidence="3">Alginate export domain-containing protein</fullName>
    </recommendedName>
</protein>
<dbReference type="EMBL" id="MBUA01000023">
    <property type="protein sequence ID" value="MBC6491995.1"/>
    <property type="molecule type" value="Genomic_DNA"/>
</dbReference>
<name>A0ABR7MB86_9BACT</name>
<sequence length="434" mass="49131">MNKPGMIATLLFAILSCLYSLAKEPVRTIGPTSLRPANPETIPLPWPPNRFSADTIPSPPDLLSPDQENEKIKTSATLHGYIKNMPSLSFGNRIDSAEFLNLFHNRINFKLQFPRQLSFKMEMRNRVFAGSQVRKSPGLATSLKQDDGFMDLAWVPASSSSMAWQTNIDRLSLNWYNEKWDLTIGRQRINWGIHNTWNPNDLFNTFNFLDFDYEERPGSDAVRIQYSPKPMQTIEAAWKVGRNGKDHVAAMLYRFNKKGYDWQLIGARYINDWVAGIGWAGGIRDFGFKGEASYFHPSKNFSDTAGTLSFSTGLDISLDKEWYLSASYLLNSSGNNKAGFLGSGFVYSPTARTLLPLRHSFFFQGMKAFTPILSANAGIMYAPGGANVLLFFPSLQYSLAENWELAFFSQHFFGDLDGYKALGHNIYLRVKWNF</sequence>
<gene>
    <name evidence="1" type="ORF">BC349_13105</name>
</gene>
<evidence type="ECO:0008006" key="3">
    <source>
        <dbReference type="Google" id="ProtNLM"/>
    </source>
</evidence>
<organism evidence="1 2">
    <name type="scientific">Flavihumibacter stibioxidans</name>
    <dbReference type="NCBI Taxonomy" id="1834163"/>
    <lineage>
        <taxon>Bacteria</taxon>
        <taxon>Pseudomonadati</taxon>
        <taxon>Bacteroidota</taxon>
        <taxon>Chitinophagia</taxon>
        <taxon>Chitinophagales</taxon>
        <taxon>Chitinophagaceae</taxon>
        <taxon>Flavihumibacter</taxon>
    </lineage>
</organism>
<dbReference type="PROSITE" id="PS51257">
    <property type="entry name" value="PROKAR_LIPOPROTEIN"/>
    <property type="match status" value="1"/>
</dbReference>
<dbReference type="RefSeq" id="WP_379802285.1">
    <property type="nucleotide sequence ID" value="NZ_JBHULF010000007.1"/>
</dbReference>
<accession>A0ABR7MB86</accession>
<comment type="caution">
    <text evidence="1">The sequence shown here is derived from an EMBL/GenBank/DDBJ whole genome shotgun (WGS) entry which is preliminary data.</text>
</comment>
<evidence type="ECO:0000313" key="1">
    <source>
        <dbReference type="EMBL" id="MBC6491995.1"/>
    </source>
</evidence>
<keyword evidence="2" id="KW-1185">Reference proteome</keyword>
<reference evidence="1 2" key="1">
    <citation type="submission" date="2016-07" db="EMBL/GenBank/DDBJ databases">
        <title>Genome analysis of Flavihumibacter stibioxidans YS-17.</title>
        <authorList>
            <person name="Shi K."/>
            <person name="Han Y."/>
            <person name="Wang G."/>
        </authorList>
    </citation>
    <scope>NUCLEOTIDE SEQUENCE [LARGE SCALE GENOMIC DNA]</scope>
    <source>
        <strain evidence="1 2">YS-17</strain>
    </source>
</reference>
<dbReference type="Proteomes" id="UP000765802">
    <property type="component" value="Unassembled WGS sequence"/>
</dbReference>
<evidence type="ECO:0000313" key="2">
    <source>
        <dbReference type="Proteomes" id="UP000765802"/>
    </source>
</evidence>